<reference evidence="1 2" key="1">
    <citation type="journal article" date="2020" name="Cell">
        <title>Large-Scale Comparative Analyses of Tick Genomes Elucidate Their Genetic Diversity and Vector Capacities.</title>
        <authorList>
            <consortium name="Tick Genome and Microbiome Consortium (TIGMIC)"/>
            <person name="Jia N."/>
            <person name="Wang J."/>
            <person name="Shi W."/>
            <person name="Du L."/>
            <person name="Sun Y."/>
            <person name="Zhan W."/>
            <person name="Jiang J.F."/>
            <person name="Wang Q."/>
            <person name="Zhang B."/>
            <person name="Ji P."/>
            <person name="Bell-Sakyi L."/>
            <person name="Cui X.M."/>
            <person name="Yuan T.T."/>
            <person name="Jiang B.G."/>
            <person name="Yang W.F."/>
            <person name="Lam T.T."/>
            <person name="Chang Q.C."/>
            <person name="Ding S.J."/>
            <person name="Wang X.J."/>
            <person name="Zhu J.G."/>
            <person name="Ruan X.D."/>
            <person name="Zhao L."/>
            <person name="Wei J.T."/>
            <person name="Ye R.Z."/>
            <person name="Que T.C."/>
            <person name="Du C.H."/>
            <person name="Zhou Y.H."/>
            <person name="Cheng J.X."/>
            <person name="Dai P.F."/>
            <person name="Guo W.B."/>
            <person name="Han X.H."/>
            <person name="Huang E.J."/>
            <person name="Li L.F."/>
            <person name="Wei W."/>
            <person name="Gao Y.C."/>
            <person name="Liu J.Z."/>
            <person name="Shao H.Z."/>
            <person name="Wang X."/>
            <person name="Wang C.C."/>
            <person name="Yang T.C."/>
            <person name="Huo Q.B."/>
            <person name="Li W."/>
            <person name="Chen H.Y."/>
            <person name="Chen S.E."/>
            <person name="Zhou L.G."/>
            <person name="Ni X.B."/>
            <person name="Tian J.H."/>
            <person name="Sheng Y."/>
            <person name="Liu T."/>
            <person name="Pan Y.S."/>
            <person name="Xia L.Y."/>
            <person name="Li J."/>
            <person name="Zhao F."/>
            <person name="Cao W.C."/>
        </authorList>
    </citation>
    <scope>NUCLEOTIDE SEQUENCE [LARGE SCALE GENOMIC DNA]</scope>
    <source>
        <strain evidence="1">Iper-2018</strain>
    </source>
</reference>
<name>A0AC60QD29_IXOPE</name>
<organism evidence="1 2">
    <name type="scientific">Ixodes persulcatus</name>
    <name type="common">Taiga tick</name>
    <dbReference type="NCBI Taxonomy" id="34615"/>
    <lineage>
        <taxon>Eukaryota</taxon>
        <taxon>Metazoa</taxon>
        <taxon>Ecdysozoa</taxon>
        <taxon>Arthropoda</taxon>
        <taxon>Chelicerata</taxon>
        <taxon>Arachnida</taxon>
        <taxon>Acari</taxon>
        <taxon>Parasitiformes</taxon>
        <taxon>Ixodida</taxon>
        <taxon>Ixodoidea</taxon>
        <taxon>Ixodidae</taxon>
        <taxon>Ixodinae</taxon>
        <taxon>Ixodes</taxon>
    </lineage>
</organism>
<sequence>MTEKSSCDCEDRRNSTTEHLTAADGSGSDGDCADVGDQPKVANMFAQLLVGGVSGGLLETSIASPSRCEGYEGRSSRHCESVTQFSYENVEADGKGPSPLRVWSELDPSVLEGLQNPEEPTLTYAAVARRPSPPPRAYVTPPRRQSPAPQHDRRRDHQVQYACQETRAPRKTHVWRTPDRRPLCFHCGEADHTYR</sequence>
<keyword evidence="2" id="KW-1185">Reference proteome</keyword>
<protein>
    <submittedName>
        <fullName evidence="1">Uncharacterized protein</fullName>
    </submittedName>
</protein>
<comment type="caution">
    <text evidence="1">The sequence shown here is derived from an EMBL/GenBank/DDBJ whole genome shotgun (WGS) entry which is preliminary data.</text>
</comment>
<accession>A0AC60QD29</accession>
<proteinExistence type="predicted"/>
<evidence type="ECO:0000313" key="1">
    <source>
        <dbReference type="EMBL" id="KAG0430721.1"/>
    </source>
</evidence>
<gene>
    <name evidence="1" type="ORF">HPB47_022434</name>
</gene>
<evidence type="ECO:0000313" key="2">
    <source>
        <dbReference type="Proteomes" id="UP000805193"/>
    </source>
</evidence>
<dbReference type="EMBL" id="JABSTQ010009296">
    <property type="protein sequence ID" value="KAG0430721.1"/>
    <property type="molecule type" value="Genomic_DNA"/>
</dbReference>
<dbReference type="Proteomes" id="UP000805193">
    <property type="component" value="Unassembled WGS sequence"/>
</dbReference>